<organism evidence="1 2">
    <name type="scientific">Phytophthora palmivora</name>
    <dbReference type="NCBI Taxonomy" id="4796"/>
    <lineage>
        <taxon>Eukaryota</taxon>
        <taxon>Sar</taxon>
        <taxon>Stramenopiles</taxon>
        <taxon>Oomycota</taxon>
        <taxon>Peronosporomycetes</taxon>
        <taxon>Peronosporales</taxon>
        <taxon>Peronosporaceae</taxon>
        <taxon>Phytophthora</taxon>
    </lineage>
</organism>
<accession>A0A2P4XDG5</accession>
<keyword evidence="2" id="KW-1185">Reference proteome</keyword>
<dbReference type="OrthoDB" id="111273at2759"/>
<dbReference type="AlphaFoldDB" id="A0A2P4XDG5"/>
<dbReference type="EMBL" id="NCKW01011393">
    <property type="protein sequence ID" value="POM63593.1"/>
    <property type="molecule type" value="Genomic_DNA"/>
</dbReference>
<evidence type="ECO:0000313" key="2">
    <source>
        <dbReference type="Proteomes" id="UP000237271"/>
    </source>
</evidence>
<name>A0A2P4XDG5_9STRA</name>
<dbReference type="Proteomes" id="UP000237271">
    <property type="component" value="Unassembled WGS sequence"/>
</dbReference>
<reference evidence="1 2" key="1">
    <citation type="journal article" date="2017" name="Genome Biol. Evol.">
        <title>Phytophthora megakarya and P. palmivora, closely related causal agents of cacao black pod rot, underwent increases in genome sizes and gene numbers by different mechanisms.</title>
        <authorList>
            <person name="Ali S.S."/>
            <person name="Shao J."/>
            <person name="Lary D.J."/>
            <person name="Kronmiller B."/>
            <person name="Shen D."/>
            <person name="Strem M.D."/>
            <person name="Amoako-Attah I."/>
            <person name="Akrofi A.Y."/>
            <person name="Begoude B.A."/>
            <person name="Ten Hoopen G.M."/>
            <person name="Coulibaly K."/>
            <person name="Kebe B.I."/>
            <person name="Melnick R.L."/>
            <person name="Guiltinan M.J."/>
            <person name="Tyler B.M."/>
            <person name="Meinhardt L.W."/>
            <person name="Bailey B.A."/>
        </authorList>
    </citation>
    <scope>NUCLEOTIDE SEQUENCE [LARGE SCALE GENOMIC DNA]</scope>
    <source>
        <strain evidence="2">sbr112.9</strain>
    </source>
</reference>
<proteinExistence type="predicted"/>
<comment type="caution">
    <text evidence="1">The sequence shown here is derived from an EMBL/GenBank/DDBJ whole genome shotgun (WGS) entry which is preliminary data.</text>
</comment>
<sequence length="552" mass="61766">MRGKVDVGATSNEQLLALVQRRGTARKALSLFTHQVPAMVRNGSAKAASSTVLRLLSAAVERRQSEWRQVLTEEPAAKRQRVNNSKNDVVFAAKMAQSLVKVYAATNGATAKEEELDDLVAAMDLACVALYVVCALDHSVRLGDLVADNLLYQVAKKYAEMPKMRESACCVAACVHIRLWQTHSKMCNGSSEKSHLMQLLDHRGGDNATLASAVVTKIEFVAELPNPRSFHTAQFARLLLGHTNTCVTLLSAVKNHEKLHSLPGSIIYKKFLARMQSWLRLLAIGLSGYYGNLLRQWEMLAKRRSKIRVLRSSFDQQHFPSFSNVQTIVHRIGVQHERSTRRSDKGLKELHDFYDRSANALTASLPISRQVYRSDSLQWEYLQWLQHFALMCEMSGMHLKSAKILENAVQYAQLFGKTADPIQSCLLFSIAGDLFSASSSEKQGKASSSRNRFGSLSIEKNMESGPGRIIDDLVFKTSSGDWIEQCEKAARVYLKKLESLAPFNCSVLGSQDRFVVFMTRIVKRSATKVFNYTIGAQHTAKFQLYHQVITSK</sequence>
<protein>
    <submittedName>
        <fullName evidence="1">Separin</fullName>
    </submittedName>
</protein>
<evidence type="ECO:0000313" key="1">
    <source>
        <dbReference type="EMBL" id="POM63593.1"/>
    </source>
</evidence>
<gene>
    <name evidence="1" type="ORF">PHPALM_20980</name>
</gene>